<evidence type="ECO:0000313" key="7">
    <source>
        <dbReference type="EMBL" id="QSE75980.1"/>
    </source>
</evidence>
<keyword evidence="8" id="KW-1185">Reference proteome</keyword>
<evidence type="ECO:0000256" key="3">
    <source>
        <dbReference type="ARBA" id="ARBA00022691"/>
    </source>
</evidence>
<dbReference type="CDD" id="cd02440">
    <property type="entry name" value="AdoMet_MTases"/>
    <property type="match status" value="1"/>
</dbReference>
<dbReference type="EMBL" id="CP070872">
    <property type="protein sequence ID" value="QSE75980.1"/>
    <property type="molecule type" value="Genomic_DNA"/>
</dbReference>
<sequence>MVMTNFKKNDTFEAEVIDLTHEGQGVVKIDQFPFFVDNALPGEQIKMRVLKVGKSYGFGRVDEFLKQSPSRVTSLNLDYLRTGIADFGHLIYPEQLKFKHQQVVELLYKTAHKPNYPVLPVLGATETLRYRNKAQVPVQMVEGQLTTGFYRKHSHQLVSVEDFYIQHPEIDAVILSLRNALRTVHVKAYDEQTRRGWLRHIVVRRGYHTGEMMVTLVATSAQLPQGVDTVLEQLKENFPNIKSIQLNINKSTGSFILGKTFKVLYGKNYIQDTMLGKTFQISAPAFYQVNTAQAERLYQTAYDFANLSQEDIIVDAYSGIGTIGLDLADRVAQVYGMEVIPQAVEDAQHNAKLNHIENAHYEVGTAEAIMPQWLQKGIKPDVIFVDPPRKGLDEQFIKAATATNPRTIVYVSCNPATFARDVLRFEAENYTLDKVQPVDLFPQTHHIELVASFIRN</sequence>
<dbReference type="NCBIfam" id="TIGR00479">
    <property type="entry name" value="rumA"/>
    <property type="match status" value="1"/>
</dbReference>
<evidence type="ECO:0000256" key="4">
    <source>
        <dbReference type="PROSITE-ProRule" id="PRU01024"/>
    </source>
</evidence>
<dbReference type="InterPro" id="IPR012340">
    <property type="entry name" value="NA-bd_OB-fold"/>
</dbReference>
<dbReference type="InterPro" id="IPR030390">
    <property type="entry name" value="MeTrfase_TrmA_AS"/>
</dbReference>
<feature type="binding site" evidence="4">
    <location>
        <position position="386"/>
    </location>
    <ligand>
        <name>S-adenosyl-L-methionine</name>
        <dbReference type="ChEBI" id="CHEBI:59789"/>
    </ligand>
</feature>
<feature type="active site" evidence="5">
    <location>
        <position position="413"/>
    </location>
</feature>
<dbReference type="Pfam" id="PF01938">
    <property type="entry name" value="TRAM"/>
    <property type="match status" value="1"/>
</dbReference>
<keyword evidence="3 4" id="KW-0949">S-adenosyl-L-methionine</keyword>
<dbReference type="InterPro" id="IPR029063">
    <property type="entry name" value="SAM-dependent_MTases_sf"/>
</dbReference>
<evidence type="ECO:0000256" key="1">
    <source>
        <dbReference type="ARBA" id="ARBA00022603"/>
    </source>
</evidence>
<dbReference type="GO" id="GO:0070475">
    <property type="term" value="P:rRNA base methylation"/>
    <property type="evidence" value="ECO:0007669"/>
    <property type="project" value="TreeGrafter"/>
</dbReference>
<dbReference type="FunFam" id="2.40.50.1070:FF:000003">
    <property type="entry name" value="23S rRNA (Uracil-5-)-methyltransferase RumA"/>
    <property type="match status" value="1"/>
</dbReference>
<dbReference type="Pfam" id="PF05958">
    <property type="entry name" value="tRNA_U5-meth_tr"/>
    <property type="match status" value="1"/>
</dbReference>
<feature type="active site" description="Nucleophile" evidence="4">
    <location>
        <position position="413"/>
    </location>
</feature>
<evidence type="ECO:0000259" key="6">
    <source>
        <dbReference type="PROSITE" id="PS50926"/>
    </source>
</evidence>
<protein>
    <submittedName>
        <fullName evidence="7">23S rRNA (Uracil(1939)-C(5))-methyltransferase RlmD</fullName>
        <ecNumber evidence="7">2.1.1.190</ecNumber>
    </submittedName>
</protein>
<dbReference type="Gene3D" id="2.40.50.140">
    <property type="entry name" value="Nucleic acid-binding proteins"/>
    <property type="match status" value="1"/>
</dbReference>
<dbReference type="InterPro" id="IPR030391">
    <property type="entry name" value="MeTrfase_TrmA_CS"/>
</dbReference>
<dbReference type="Gene3D" id="3.40.50.150">
    <property type="entry name" value="Vaccinia Virus protein VP39"/>
    <property type="match status" value="1"/>
</dbReference>
<dbReference type="PANTHER" id="PTHR11061:SF30">
    <property type="entry name" value="TRNA (URACIL(54)-C(5))-METHYLTRANSFERASE"/>
    <property type="match status" value="1"/>
</dbReference>
<dbReference type="FunFam" id="3.40.50.150:FF:000009">
    <property type="entry name" value="23S rRNA (Uracil(1939)-C(5))-methyltransferase RlmD"/>
    <property type="match status" value="1"/>
</dbReference>
<dbReference type="PANTHER" id="PTHR11061">
    <property type="entry name" value="RNA M5U METHYLTRANSFERASE"/>
    <property type="match status" value="1"/>
</dbReference>
<dbReference type="InterPro" id="IPR010280">
    <property type="entry name" value="U5_MeTrfase_fam"/>
</dbReference>
<reference evidence="7 8" key="1">
    <citation type="submission" date="2021-02" db="EMBL/GenBank/DDBJ databases">
        <title>Complete genome sequence of Lactococcus lactis strain K_LL004.</title>
        <authorList>
            <person name="Kim H.B."/>
        </authorList>
    </citation>
    <scope>NUCLEOTIDE SEQUENCE [LARGE SCALE GENOMIC DNA]</scope>
    <source>
        <strain evidence="7 8">K_LL004</strain>
    </source>
</reference>
<comment type="similarity">
    <text evidence="4">Belongs to the class I-like SAM-binding methyltransferase superfamily. RNA M5U methyltransferase family.</text>
</comment>
<feature type="binding site" evidence="4">
    <location>
        <position position="338"/>
    </location>
    <ligand>
        <name>S-adenosyl-L-methionine</name>
        <dbReference type="ChEBI" id="CHEBI:59789"/>
    </ligand>
</feature>
<dbReference type="AlphaFoldDB" id="A0AA45KER0"/>
<evidence type="ECO:0000256" key="2">
    <source>
        <dbReference type="ARBA" id="ARBA00022679"/>
    </source>
</evidence>
<keyword evidence="1 4" id="KW-0489">Methyltransferase</keyword>
<proteinExistence type="inferred from homology"/>
<dbReference type="GO" id="GO:0070041">
    <property type="term" value="F:rRNA (uridine-C5-)-methyltransferase activity"/>
    <property type="evidence" value="ECO:0007669"/>
    <property type="project" value="TreeGrafter"/>
</dbReference>
<name>A0AA45KER0_9LACT</name>
<dbReference type="EC" id="2.1.1.190" evidence="7"/>
<dbReference type="KEGG" id="lti:JW886_05735"/>
<dbReference type="SUPFAM" id="SSF53335">
    <property type="entry name" value="S-adenosyl-L-methionine-dependent methyltransferases"/>
    <property type="match status" value="1"/>
</dbReference>
<dbReference type="InterPro" id="IPR002792">
    <property type="entry name" value="TRAM_dom"/>
</dbReference>
<evidence type="ECO:0000313" key="8">
    <source>
        <dbReference type="Proteomes" id="UP000663608"/>
    </source>
</evidence>
<feature type="binding site" evidence="4">
    <location>
        <position position="317"/>
    </location>
    <ligand>
        <name>S-adenosyl-L-methionine</name>
        <dbReference type="ChEBI" id="CHEBI:59789"/>
    </ligand>
</feature>
<dbReference type="SUPFAM" id="SSF50249">
    <property type="entry name" value="Nucleic acid-binding proteins"/>
    <property type="match status" value="1"/>
</dbReference>
<dbReference type="PROSITE" id="PS51687">
    <property type="entry name" value="SAM_MT_RNA_M5U"/>
    <property type="match status" value="1"/>
</dbReference>
<keyword evidence="2 4" id="KW-0808">Transferase</keyword>
<dbReference type="Gene3D" id="2.40.50.1070">
    <property type="match status" value="1"/>
</dbReference>
<dbReference type="RefSeq" id="WP_205871535.1">
    <property type="nucleotide sequence ID" value="NZ_CP070872.1"/>
</dbReference>
<accession>A0AA45KER0</accession>
<feature type="domain" description="TRAM" evidence="6">
    <location>
        <begin position="5"/>
        <end position="63"/>
    </location>
</feature>
<evidence type="ECO:0000256" key="5">
    <source>
        <dbReference type="PROSITE-ProRule" id="PRU10015"/>
    </source>
</evidence>
<dbReference type="PROSITE" id="PS01230">
    <property type="entry name" value="TRMA_1"/>
    <property type="match status" value="1"/>
</dbReference>
<feature type="binding site" evidence="4">
    <location>
        <position position="288"/>
    </location>
    <ligand>
        <name>S-adenosyl-L-methionine</name>
        <dbReference type="ChEBI" id="CHEBI:59789"/>
    </ligand>
</feature>
<dbReference type="Proteomes" id="UP000663608">
    <property type="component" value="Chromosome"/>
</dbReference>
<dbReference type="PROSITE" id="PS50926">
    <property type="entry name" value="TRAM"/>
    <property type="match status" value="1"/>
</dbReference>
<dbReference type="PROSITE" id="PS01231">
    <property type="entry name" value="TRMA_2"/>
    <property type="match status" value="1"/>
</dbReference>
<organism evidence="7 8">
    <name type="scientific">Lactococcus taiwanensis</name>
    <dbReference type="NCBI Taxonomy" id="1151742"/>
    <lineage>
        <taxon>Bacteria</taxon>
        <taxon>Bacillati</taxon>
        <taxon>Bacillota</taxon>
        <taxon>Bacilli</taxon>
        <taxon>Lactobacillales</taxon>
        <taxon>Streptococcaceae</taxon>
        <taxon>Lactococcus</taxon>
    </lineage>
</organism>
<gene>
    <name evidence="7" type="primary">rlmD</name>
    <name evidence="7" type="ORF">JW886_05735</name>
</gene>